<dbReference type="CDD" id="cd06150">
    <property type="entry name" value="YjgF_YER057c_UK114_like_2"/>
    <property type="match status" value="1"/>
</dbReference>
<dbReference type="InterPro" id="IPR035959">
    <property type="entry name" value="RutC-like_sf"/>
</dbReference>
<dbReference type="Gene3D" id="3.30.1330.40">
    <property type="entry name" value="RutC-like"/>
    <property type="match status" value="1"/>
</dbReference>
<dbReference type="PANTHER" id="PTHR47328">
    <property type="match status" value="1"/>
</dbReference>
<protein>
    <submittedName>
        <fullName evidence="1">Enamine deaminase RidA (YjgF/YER057c/UK114 family)</fullName>
    </submittedName>
</protein>
<comment type="caution">
    <text evidence="1">The sequence shown here is derived from an EMBL/GenBank/DDBJ whole genome shotgun (WGS) entry which is preliminary data.</text>
</comment>
<organism evidence="1 2">
    <name type="scientific">Ottowia thiooxydans</name>
    <dbReference type="NCBI Taxonomy" id="219182"/>
    <lineage>
        <taxon>Bacteria</taxon>
        <taxon>Pseudomonadati</taxon>
        <taxon>Pseudomonadota</taxon>
        <taxon>Betaproteobacteria</taxon>
        <taxon>Burkholderiales</taxon>
        <taxon>Comamonadaceae</taxon>
        <taxon>Ottowia</taxon>
    </lineage>
</organism>
<evidence type="ECO:0000313" key="2">
    <source>
        <dbReference type="Proteomes" id="UP001549320"/>
    </source>
</evidence>
<dbReference type="EMBL" id="JBEPSH010000001">
    <property type="protein sequence ID" value="MET4575031.1"/>
    <property type="molecule type" value="Genomic_DNA"/>
</dbReference>
<accession>A0ABV2Q1Y5</accession>
<evidence type="ECO:0000313" key="1">
    <source>
        <dbReference type="EMBL" id="MET4575031.1"/>
    </source>
</evidence>
<proteinExistence type="predicted"/>
<dbReference type="InterPro" id="IPR006175">
    <property type="entry name" value="YjgF/YER057c/UK114"/>
</dbReference>
<keyword evidence="2" id="KW-1185">Reference proteome</keyword>
<dbReference type="Proteomes" id="UP001549320">
    <property type="component" value="Unassembled WGS sequence"/>
</dbReference>
<reference evidence="1 2" key="1">
    <citation type="submission" date="2024-06" db="EMBL/GenBank/DDBJ databases">
        <title>Sorghum-associated microbial communities from plants grown in Nebraska, USA.</title>
        <authorList>
            <person name="Schachtman D."/>
        </authorList>
    </citation>
    <scope>NUCLEOTIDE SEQUENCE [LARGE SCALE GENOMIC DNA]</scope>
    <source>
        <strain evidence="1 2">2709</strain>
    </source>
</reference>
<gene>
    <name evidence="1" type="ORF">ABIE13_000128</name>
</gene>
<dbReference type="RefSeq" id="WP_354440252.1">
    <property type="nucleotide sequence ID" value="NZ_JBEPSH010000001.1"/>
</dbReference>
<dbReference type="PANTHER" id="PTHR47328:SF1">
    <property type="entry name" value="RUTC FAMILY PROTEIN YOAB"/>
    <property type="match status" value="1"/>
</dbReference>
<name>A0ABV2Q1Y5_9BURK</name>
<dbReference type="SUPFAM" id="SSF55298">
    <property type="entry name" value="YjgF-like"/>
    <property type="match status" value="1"/>
</dbReference>
<sequence length="116" mass="12949">MTITRHSSSKVLSNIVEHDGRIYLAGQVADDLSQDVRGQTQQILASIDRMLASVGSDKSRILTVNIWLADIRTRDEMNEAWLAWADPEHLPARATVEAKLGNPRMLVEIMLVAVKK</sequence>
<dbReference type="InterPro" id="IPR035709">
    <property type="entry name" value="YoaB-like"/>
</dbReference>
<dbReference type="Pfam" id="PF01042">
    <property type="entry name" value="Ribonuc_L-PSP"/>
    <property type="match status" value="1"/>
</dbReference>